<evidence type="ECO:0000259" key="4">
    <source>
        <dbReference type="PROSITE" id="PS01124"/>
    </source>
</evidence>
<dbReference type="GO" id="GO:0043565">
    <property type="term" value="F:sequence-specific DNA binding"/>
    <property type="evidence" value="ECO:0007669"/>
    <property type="project" value="InterPro"/>
</dbReference>
<sequence>MKKDDITTLKIPSPDSGTELEVAFLRFAQDQAQKIRFRFPAFAGIIVNHAGYLTLDQGIHTTAILEGTYQLLHTLGGWATITLGAGSHSILFITIPADFLTPFESTYPDAVLDFRNAIVNSKPYRAFTEPRPLPTGMKNIATMLFTMRLPDDQSRTPFLCQLVTSLIMLHLHQVPRKFKLTPPKPPPHTDTVALAAHELLTAQYDRPWTVDLLADTLGVRKRNLAFRFKTAFNTTPMQYLADVRLTTAYKMLMSTDTSIAVVAKRVGYKFSNDFTRAFHKKFGHPPIQAKQRFFPNS</sequence>
<accession>A0AAP2DAL7</accession>
<comment type="caution">
    <text evidence="5">The sequence shown here is derived from an EMBL/GenBank/DDBJ whole genome shotgun (WGS) entry which is preliminary data.</text>
</comment>
<dbReference type="InterPro" id="IPR018060">
    <property type="entry name" value="HTH_AraC"/>
</dbReference>
<dbReference type="RefSeq" id="WP_254090339.1">
    <property type="nucleotide sequence ID" value="NZ_JAHESC010000013.1"/>
</dbReference>
<name>A0AAP2DAL7_9BACT</name>
<evidence type="ECO:0000256" key="1">
    <source>
        <dbReference type="ARBA" id="ARBA00023015"/>
    </source>
</evidence>
<dbReference type="AlphaFoldDB" id="A0AAP2DAL7"/>
<keyword evidence="1" id="KW-0805">Transcription regulation</keyword>
<dbReference type="GO" id="GO:0003700">
    <property type="term" value="F:DNA-binding transcription factor activity"/>
    <property type="evidence" value="ECO:0007669"/>
    <property type="project" value="InterPro"/>
</dbReference>
<feature type="domain" description="HTH araC/xylS-type" evidence="4">
    <location>
        <begin position="194"/>
        <end position="292"/>
    </location>
</feature>
<reference evidence="5 6" key="1">
    <citation type="submission" date="2021-05" db="EMBL/GenBank/DDBJ databases">
        <title>A Polyphasic approach of four new species of the genus Ohtaekwangia: Ohtaekwangia histidinii sp. nov., Ohtaekwangia cretensis sp. nov., Ohtaekwangia indiensis sp. nov., Ohtaekwangia reichenbachii sp. nov. from diverse environment.</title>
        <authorList>
            <person name="Octaviana S."/>
        </authorList>
    </citation>
    <scope>NUCLEOTIDE SEQUENCE [LARGE SCALE GENOMIC DNA]</scope>
    <source>
        <strain evidence="5 6">PWU37</strain>
    </source>
</reference>
<evidence type="ECO:0000256" key="2">
    <source>
        <dbReference type="ARBA" id="ARBA00023125"/>
    </source>
</evidence>
<evidence type="ECO:0000313" key="5">
    <source>
        <dbReference type="EMBL" id="MBT1687105.1"/>
    </source>
</evidence>
<dbReference type="PANTHER" id="PTHR46796">
    <property type="entry name" value="HTH-TYPE TRANSCRIPTIONAL ACTIVATOR RHAS-RELATED"/>
    <property type="match status" value="1"/>
</dbReference>
<dbReference type="Proteomes" id="UP001319180">
    <property type="component" value="Unassembled WGS sequence"/>
</dbReference>
<dbReference type="Pfam" id="PF12833">
    <property type="entry name" value="HTH_18"/>
    <property type="match status" value="1"/>
</dbReference>
<evidence type="ECO:0000256" key="3">
    <source>
        <dbReference type="ARBA" id="ARBA00023163"/>
    </source>
</evidence>
<evidence type="ECO:0000313" key="6">
    <source>
        <dbReference type="Proteomes" id="UP001319180"/>
    </source>
</evidence>
<organism evidence="5 6">
    <name type="scientific">Dawidia soli</name>
    <dbReference type="NCBI Taxonomy" id="2782352"/>
    <lineage>
        <taxon>Bacteria</taxon>
        <taxon>Pseudomonadati</taxon>
        <taxon>Bacteroidota</taxon>
        <taxon>Cytophagia</taxon>
        <taxon>Cytophagales</taxon>
        <taxon>Chryseotaleaceae</taxon>
        <taxon>Dawidia</taxon>
    </lineage>
</organism>
<dbReference type="Gene3D" id="1.10.10.60">
    <property type="entry name" value="Homeodomain-like"/>
    <property type="match status" value="1"/>
</dbReference>
<gene>
    <name evidence="5" type="ORF">KK078_11075</name>
</gene>
<keyword evidence="3" id="KW-0804">Transcription</keyword>
<dbReference type="EMBL" id="JAHESC010000013">
    <property type="protein sequence ID" value="MBT1687105.1"/>
    <property type="molecule type" value="Genomic_DNA"/>
</dbReference>
<proteinExistence type="predicted"/>
<dbReference type="InterPro" id="IPR050204">
    <property type="entry name" value="AraC_XylS_family_regulators"/>
</dbReference>
<dbReference type="SMART" id="SM00342">
    <property type="entry name" value="HTH_ARAC"/>
    <property type="match status" value="1"/>
</dbReference>
<dbReference type="SUPFAM" id="SSF46689">
    <property type="entry name" value="Homeodomain-like"/>
    <property type="match status" value="2"/>
</dbReference>
<dbReference type="InterPro" id="IPR009057">
    <property type="entry name" value="Homeodomain-like_sf"/>
</dbReference>
<keyword evidence="6" id="KW-1185">Reference proteome</keyword>
<protein>
    <submittedName>
        <fullName evidence="5">AraC family transcriptional regulator</fullName>
    </submittedName>
</protein>
<keyword evidence="2" id="KW-0238">DNA-binding</keyword>
<dbReference type="PROSITE" id="PS01124">
    <property type="entry name" value="HTH_ARAC_FAMILY_2"/>
    <property type="match status" value="1"/>
</dbReference>